<proteinExistence type="predicted"/>
<accession>A0A0H3GZ32</accession>
<dbReference type="Proteomes" id="UP000007841">
    <property type="component" value="Chromosome"/>
</dbReference>
<evidence type="ECO:0000313" key="1">
    <source>
        <dbReference type="EMBL" id="AEW64002.1"/>
    </source>
</evidence>
<dbReference type="KEGG" id="kpm:KPHS_53040"/>
<gene>
    <name evidence="1" type="ordered locus">KPHS_53040</name>
</gene>
<keyword evidence="2" id="KW-1185">Reference proteome</keyword>
<organism evidence="1 2">
    <name type="scientific">Klebsiella pneumoniae subsp. pneumoniae (strain HS11286)</name>
    <dbReference type="NCBI Taxonomy" id="1125630"/>
    <lineage>
        <taxon>Bacteria</taxon>
        <taxon>Pseudomonadati</taxon>
        <taxon>Pseudomonadota</taxon>
        <taxon>Gammaproteobacteria</taxon>
        <taxon>Enterobacterales</taxon>
        <taxon>Enterobacteriaceae</taxon>
        <taxon>Klebsiella/Raoultella group</taxon>
        <taxon>Klebsiella</taxon>
        <taxon>Klebsiella pneumoniae complex</taxon>
    </lineage>
</organism>
<dbReference type="GeneID" id="11850376"/>
<dbReference type="STRING" id="1125630.KPHS_53040"/>
<evidence type="ECO:0000313" key="2">
    <source>
        <dbReference type="Proteomes" id="UP000007841"/>
    </source>
</evidence>
<dbReference type="RefSeq" id="WP_004144999.1">
    <property type="nucleotide sequence ID" value="NC_016845.1"/>
</dbReference>
<name>A0A0H3GZ32_KLEPH</name>
<dbReference type="HOGENOM" id="CLU_3311353_0_0_6"/>
<dbReference type="AlphaFoldDB" id="A0A0H3GZ32"/>
<sequence>MIDAIHKKRKATYQVTFFSRFHIASVVVLMGDTSCQRAR</sequence>
<protein>
    <submittedName>
        <fullName evidence="1">Uncharacterized protein</fullName>
    </submittedName>
</protein>
<dbReference type="RefSeq" id="YP_005229604.1">
    <property type="nucleotide sequence ID" value="NC_016845.1"/>
</dbReference>
<reference evidence="1 2" key="1">
    <citation type="journal article" date="2012" name="J. Bacteriol.">
        <title>Complete genome sequence of Klebsiella pneumoniae subsp. pneumoniae HS11286, a multidrug-resistant strain isolated from human sputum.</title>
        <authorList>
            <person name="Liu P."/>
            <person name="Li P."/>
            <person name="Jiang X."/>
            <person name="Bi D."/>
            <person name="Xie Y."/>
            <person name="Tai C."/>
            <person name="Deng Z."/>
            <person name="Rajakumar K."/>
            <person name="Ou H.Y."/>
        </authorList>
    </citation>
    <scope>NUCLEOTIDE SEQUENCE [LARGE SCALE GENOMIC DNA]</scope>
    <source>
        <strain evidence="1 2">HS11286</strain>
    </source>
</reference>
<dbReference type="EMBL" id="CP003200">
    <property type="protein sequence ID" value="AEW64002.1"/>
    <property type="molecule type" value="Genomic_DNA"/>
</dbReference>